<feature type="domain" description="Peptidase M50" evidence="11">
    <location>
        <begin position="127"/>
        <end position="289"/>
    </location>
</feature>
<dbReference type="Pfam" id="PF02163">
    <property type="entry name" value="Peptidase_M50"/>
    <property type="match status" value="1"/>
</dbReference>
<dbReference type="InterPro" id="IPR044838">
    <property type="entry name" value="EGY1-like"/>
</dbReference>
<keyword evidence="7" id="KW-0809">Transit peptide</keyword>
<dbReference type="PANTHER" id="PTHR31412:SF0">
    <property type="entry name" value="ZINC METALLOPROTEASE EGY1, CHLOROPLASTIC-RELATED"/>
    <property type="match status" value="1"/>
</dbReference>
<keyword evidence="5 10" id="KW-0812">Transmembrane</keyword>
<dbReference type="Proteomes" id="UP000885672">
    <property type="component" value="Unassembled WGS sequence"/>
</dbReference>
<comment type="subcellular location">
    <subcellularLocation>
        <location evidence="2">Membrane</location>
        <topology evidence="2">Multi-pass membrane protein</topology>
    </subcellularLocation>
</comment>
<accession>A0A7V0T442</accession>
<comment type="similarity">
    <text evidence="3">Belongs to the peptidase M50B family.</text>
</comment>
<keyword evidence="6" id="KW-0378">Hydrolase</keyword>
<dbReference type="InterPro" id="IPR008915">
    <property type="entry name" value="Peptidase_M50"/>
</dbReference>
<evidence type="ECO:0000256" key="5">
    <source>
        <dbReference type="ARBA" id="ARBA00022692"/>
    </source>
</evidence>
<dbReference type="AlphaFoldDB" id="A0A7V0T442"/>
<feature type="transmembrane region" description="Helical" evidence="10">
    <location>
        <begin position="115"/>
        <end position="135"/>
    </location>
</feature>
<evidence type="ECO:0000256" key="7">
    <source>
        <dbReference type="ARBA" id="ARBA00022946"/>
    </source>
</evidence>
<dbReference type="CDD" id="cd06160">
    <property type="entry name" value="S2P-M50_like_2"/>
    <property type="match status" value="1"/>
</dbReference>
<reference evidence="12" key="1">
    <citation type="journal article" date="2020" name="mSystems">
        <title>Genome- and Community-Level Interaction Insights into Carbon Utilization and Element Cycling Functions of Hydrothermarchaeota in Hydrothermal Sediment.</title>
        <authorList>
            <person name="Zhou Z."/>
            <person name="Liu Y."/>
            <person name="Xu W."/>
            <person name="Pan J."/>
            <person name="Luo Z.H."/>
            <person name="Li M."/>
        </authorList>
    </citation>
    <scope>NUCLEOTIDE SEQUENCE [LARGE SCALE GENOMIC DNA]</scope>
    <source>
        <strain evidence="12">SpSt-1182</strain>
    </source>
</reference>
<feature type="transmembrane region" description="Helical" evidence="10">
    <location>
        <begin position="290"/>
        <end position="319"/>
    </location>
</feature>
<name>A0A7V0T442_UNCW3</name>
<feature type="transmembrane region" description="Helical" evidence="10">
    <location>
        <begin position="249"/>
        <end position="269"/>
    </location>
</feature>
<evidence type="ECO:0000256" key="9">
    <source>
        <dbReference type="ARBA" id="ARBA00023136"/>
    </source>
</evidence>
<proteinExistence type="inferred from homology"/>
<evidence type="ECO:0000256" key="4">
    <source>
        <dbReference type="ARBA" id="ARBA00022670"/>
    </source>
</evidence>
<feature type="transmembrane region" description="Helical" evidence="10">
    <location>
        <begin position="184"/>
        <end position="208"/>
    </location>
</feature>
<dbReference type="GO" id="GO:0008233">
    <property type="term" value="F:peptidase activity"/>
    <property type="evidence" value="ECO:0007669"/>
    <property type="project" value="UniProtKB-KW"/>
</dbReference>
<evidence type="ECO:0000256" key="2">
    <source>
        <dbReference type="ARBA" id="ARBA00004141"/>
    </source>
</evidence>
<evidence type="ECO:0000256" key="6">
    <source>
        <dbReference type="ARBA" id="ARBA00022801"/>
    </source>
</evidence>
<keyword evidence="9 10" id="KW-0472">Membrane</keyword>
<evidence type="ECO:0000256" key="10">
    <source>
        <dbReference type="SAM" id="Phobius"/>
    </source>
</evidence>
<feature type="transmembrane region" description="Helical" evidence="10">
    <location>
        <begin position="89"/>
        <end position="108"/>
    </location>
</feature>
<organism evidence="12">
    <name type="scientific">candidate division WOR-3 bacterium</name>
    <dbReference type="NCBI Taxonomy" id="2052148"/>
    <lineage>
        <taxon>Bacteria</taxon>
        <taxon>Bacteria division WOR-3</taxon>
    </lineage>
</organism>
<dbReference type="EMBL" id="DSBX01000024">
    <property type="protein sequence ID" value="HDQ98820.1"/>
    <property type="molecule type" value="Genomic_DNA"/>
</dbReference>
<feature type="transmembrane region" description="Helical" evidence="10">
    <location>
        <begin position="339"/>
        <end position="360"/>
    </location>
</feature>
<evidence type="ECO:0000259" key="11">
    <source>
        <dbReference type="Pfam" id="PF02163"/>
    </source>
</evidence>
<evidence type="ECO:0000256" key="3">
    <source>
        <dbReference type="ARBA" id="ARBA00007931"/>
    </source>
</evidence>
<protein>
    <submittedName>
        <fullName evidence="12">Site-2 protease family protein</fullName>
    </submittedName>
</protein>
<dbReference type="GO" id="GO:0006508">
    <property type="term" value="P:proteolysis"/>
    <property type="evidence" value="ECO:0007669"/>
    <property type="project" value="UniProtKB-KW"/>
</dbReference>
<dbReference type="GO" id="GO:0016020">
    <property type="term" value="C:membrane"/>
    <property type="evidence" value="ECO:0007669"/>
    <property type="project" value="UniProtKB-SubCell"/>
</dbReference>
<comment type="cofactor">
    <cofactor evidence="1">
        <name>Zn(2+)</name>
        <dbReference type="ChEBI" id="CHEBI:29105"/>
    </cofactor>
</comment>
<gene>
    <name evidence="12" type="ORF">ENN51_00835</name>
</gene>
<sequence>MLSGRGPEATGPKVAPFDPADAGLREHFEVSGLQDNVLFGRLREPVRGSIAALRRWFAERGLVAWVSPEEEGHSIVVRPVPRLAPPRRWVNLLLFALTVLTTLFVGAFQMGRNPIAAPLEIVYGFPFSLSILLILGSHELGHYLVARRLGVDATLPYFLPVPHPMTGTMGAFIKMRSPVPDKGALVRVGIAGPLVGFLVAVPVTVVGLALSRVVEAGPEMAGISLGSSLVFRLLSWLRFGSLPEGQDVMLHPVAFAGWLGFFVTALNLLPAGQLDGGHIVYAIAGRFRKALGWVVIGALLLLGRFWLGWPFWAVLIALFGLRHPRPLDTVSPLTALDKWLAVVALVLLVLTFMPAPFGAVRI</sequence>
<keyword evidence="4 12" id="KW-0645">Protease</keyword>
<dbReference type="PANTHER" id="PTHR31412">
    <property type="entry name" value="ZINC METALLOPROTEASE EGY1"/>
    <property type="match status" value="1"/>
</dbReference>
<keyword evidence="8 10" id="KW-1133">Transmembrane helix</keyword>
<evidence type="ECO:0000256" key="1">
    <source>
        <dbReference type="ARBA" id="ARBA00001947"/>
    </source>
</evidence>
<comment type="caution">
    <text evidence="12">The sequence shown here is derived from an EMBL/GenBank/DDBJ whole genome shotgun (WGS) entry which is preliminary data.</text>
</comment>
<evidence type="ECO:0000313" key="12">
    <source>
        <dbReference type="EMBL" id="HDQ98820.1"/>
    </source>
</evidence>
<evidence type="ECO:0000256" key="8">
    <source>
        <dbReference type="ARBA" id="ARBA00022989"/>
    </source>
</evidence>